<comment type="subcellular location">
    <subcellularLocation>
        <location evidence="1">Membrane</location>
        <topology evidence="1">Multi-pass membrane protein</topology>
    </subcellularLocation>
</comment>
<keyword evidence="2 6" id="KW-0812">Transmembrane</keyword>
<dbReference type="GO" id="GO:0004930">
    <property type="term" value="F:G protein-coupled receptor activity"/>
    <property type="evidence" value="ECO:0007669"/>
    <property type="project" value="TreeGrafter"/>
</dbReference>
<feature type="region of interest" description="Disordered" evidence="5">
    <location>
        <begin position="326"/>
        <end position="383"/>
    </location>
</feature>
<accession>A0A0L6V0V2</accession>
<feature type="region of interest" description="Disordered" evidence="5">
    <location>
        <begin position="398"/>
        <end position="424"/>
    </location>
</feature>
<organism evidence="8 9">
    <name type="scientific">Puccinia sorghi</name>
    <dbReference type="NCBI Taxonomy" id="27349"/>
    <lineage>
        <taxon>Eukaryota</taxon>
        <taxon>Fungi</taxon>
        <taxon>Dikarya</taxon>
        <taxon>Basidiomycota</taxon>
        <taxon>Pucciniomycotina</taxon>
        <taxon>Pucciniomycetes</taxon>
        <taxon>Pucciniales</taxon>
        <taxon>Pucciniaceae</taxon>
        <taxon>Puccinia</taxon>
    </lineage>
</organism>
<feature type="transmembrane region" description="Helical" evidence="6">
    <location>
        <begin position="24"/>
        <end position="45"/>
    </location>
</feature>
<dbReference type="OrthoDB" id="100006at2759"/>
<dbReference type="AlphaFoldDB" id="A0A0L6V0V2"/>
<evidence type="ECO:0000313" key="8">
    <source>
        <dbReference type="EMBL" id="KNZ54359.1"/>
    </source>
</evidence>
<keyword evidence="3 6" id="KW-1133">Transmembrane helix</keyword>
<dbReference type="EMBL" id="LAVV01007908">
    <property type="protein sequence ID" value="KNZ54359.1"/>
    <property type="molecule type" value="Genomic_DNA"/>
</dbReference>
<comment type="caution">
    <text evidence="8">The sequence shown here is derived from an EMBL/GenBank/DDBJ whole genome shotgun (WGS) entry which is preliminary data.</text>
</comment>
<dbReference type="PANTHER" id="PTHR23112:SF37">
    <property type="entry name" value="G PROTEIN-COUPLED RECEPTOR GPR1"/>
    <property type="match status" value="1"/>
</dbReference>
<dbReference type="GO" id="GO:0005886">
    <property type="term" value="C:plasma membrane"/>
    <property type="evidence" value="ECO:0007669"/>
    <property type="project" value="TreeGrafter"/>
</dbReference>
<sequence>MAPQTISGHQGGIIVTLHITPKTVAITAQLSFLATVLLIGILLYYRLRLWNPKSRSVIGSEEFCLKFLRSQFAIRLFFIDLLVSDLIQSLGFLLNLAHVGKANIEDSTICTVQGVFIQLGDTSGAFATVAIAVHTFIVLINRTPPSTSALLIVLGTKWALVVILAMIGPLAFVTDSLGPFYGPAGAWCWISSAYPWQRLCLHYVWVCTFLFFAGAASAVTYVMIFWNVRRSLRTQYAQTSYDRSVEETSMENAAKKMLVYPLCYLLLMLPLGIDRITSIFGRTWSLDVQIACGVIFTLVGLVDSVVFCVRRVFSWTRNIFAIRPRSGNPTTESNLGDSSKGTLPDALDPKHRQPFLTCPSGLEMKSPKAAGKPAEKSLSSRINGNAIQFTPAKYSLATIDMNSFDDPEPSNPPPPDSSAPNNNP</sequence>
<dbReference type="Gene3D" id="1.20.1070.10">
    <property type="entry name" value="Rhodopsin 7-helix transmembrane proteins"/>
    <property type="match status" value="1"/>
</dbReference>
<name>A0A0L6V0V2_9BASI</name>
<dbReference type="InterPro" id="IPR023041">
    <property type="entry name" value="Glucose_rcpt_Git3-like_N"/>
</dbReference>
<dbReference type="InterPro" id="IPR022596">
    <property type="entry name" value="GPR1/2/3_C"/>
</dbReference>
<dbReference type="GO" id="GO:0007189">
    <property type="term" value="P:adenylate cyclase-activating G protein-coupled receptor signaling pathway"/>
    <property type="evidence" value="ECO:0007669"/>
    <property type="project" value="TreeGrafter"/>
</dbReference>
<protein>
    <recommendedName>
        <fullName evidence="7">G-protein coupled receptors family 1 profile domain-containing protein</fullName>
    </recommendedName>
</protein>
<dbReference type="Proteomes" id="UP000037035">
    <property type="component" value="Unassembled WGS sequence"/>
</dbReference>
<feature type="domain" description="G-protein coupled receptors family 1 profile" evidence="7">
    <location>
        <begin position="34"/>
        <end position="307"/>
    </location>
</feature>
<dbReference type="PROSITE" id="PS50262">
    <property type="entry name" value="G_PROTEIN_RECEP_F1_2"/>
    <property type="match status" value="1"/>
</dbReference>
<evidence type="ECO:0000256" key="3">
    <source>
        <dbReference type="ARBA" id="ARBA00022989"/>
    </source>
</evidence>
<keyword evidence="9" id="KW-1185">Reference proteome</keyword>
<dbReference type="SUPFAM" id="SSF81321">
    <property type="entry name" value="Family A G protein-coupled receptor-like"/>
    <property type="match status" value="1"/>
</dbReference>
<feature type="transmembrane region" description="Helical" evidence="6">
    <location>
        <begin position="258"/>
        <end position="276"/>
    </location>
</feature>
<dbReference type="Pfam" id="PF11710">
    <property type="entry name" value="Git3"/>
    <property type="match status" value="1"/>
</dbReference>
<gene>
    <name evidence="8" type="ORF">VP01_2966g2</name>
</gene>
<dbReference type="VEuPathDB" id="FungiDB:VP01_2966g2"/>
<feature type="transmembrane region" description="Helical" evidence="6">
    <location>
        <begin position="203"/>
        <end position="226"/>
    </location>
</feature>
<keyword evidence="4 6" id="KW-0472">Membrane</keyword>
<evidence type="ECO:0000256" key="6">
    <source>
        <dbReference type="SAM" id="Phobius"/>
    </source>
</evidence>
<feature type="compositionally biased region" description="Pro residues" evidence="5">
    <location>
        <begin position="409"/>
        <end position="424"/>
    </location>
</feature>
<feature type="transmembrane region" description="Helical" evidence="6">
    <location>
        <begin position="288"/>
        <end position="309"/>
    </location>
</feature>
<feature type="compositionally biased region" description="Polar residues" evidence="5">
    <location>
        <begin position="327"/>
        <end position="341"/>
    </location>
</feature>
<dbReference type="Pfam" id="PF11970">
    <property type="entry name" value="GPR_Gpa2_C"/>
    <property type="match status" value="1"/>
</dbReference>
<feature type="transmembrane region" description="Helical" evidence="6">
    <location>
        <begin position="116"/>
        <end position="139"/>
    </location>
</feature>
<evidence type="ECO:0000259" key="7">
    <source>
        <dbReference type="PROSITE" id="PS50262"/>
    </source>
</evidence>
<evidence type="ECO:0000256" key="4">
    <source>
        <dbReference type="ARBA" id="ARBA00023136"/>
    </source>
</evidence>
<proteinExistence type="predicted"/>
<evidence type="ECO:0000256" key="2">
    <source>
        <dbReference type="ARBA" id="ARBA00022692"/>
    </source>
</evidence>
<dbReference type="InterPro" id="IPR017452">
    <property type="entry name" value="GPCR_Rhodpsn_7TM"/>
</dbReference>
<dbReference type="PANTHER" id="PTHR23112">
    <property type="entry name" value="G PROTEIN-COUPLED RECEPTOR 157-RELATED"/>
    <property type="match status" value="1"/>
</dbReference>
<reference evidence="8 9" key="1">
    <citation type="submission" date="2015-08" db="EMBL/GenBank/DDBJ databases">
        <title>Next Generation Sequencing and Analysis of the Genome of Puccinia sorghi L Schw, the Causal Agent of Maize Common Rust.</title>
        <authorList>
            <person name="Rochi L."/>
            <person name="Burguener G."/>
            <person name="Darino M."/>
            <person name="Turjanski A."/>
            <person name="Kreff E."/>
            <person name="Dieguez M.J."/>
            <person name="Sacco F."/>
        </authorList>
    </citation>
    <scope>NUCLEOTIDE SEQUENCE [LARGE SCALE GENOMIC DNA]</scope>
    <source>
        <strain evidence="8 9">RO10H11247</strain>
    </source>
</reference>
<evidence type="ECO:0000313" key="9">
    <source>
        <dbReference type="Proteomes" id="UP000037035"/>
    </source>
</evidence>
<evidence type="ECO:0000256" key="5">
    <source>
        <dbReference type="SAM" id="MobiDB-lite"/>
    </source>
</evidence>
<evidence type="ECO:0000256" key="1">
    <source>
        <dbReference type="ARBA" id="ARBA00004141"/>
    </source>
</evidence>
<dbReference type="STRING" id="27349.A0A0L6V0V2"/>
<feature type="transmembrane region" description="Helical" evidence="6">
    <location>
        <begin position="76"/>
        <end position="96"/>
    </location>
</feature>
<feature type="transmembrane region" description="Helical" evidence="6">
    <location>
        <begin position="151"/>
        <end position="172"/>
    </location>
</feature>